<protein>
    <submittedName>
        <fullName evidence="1">Uncharacterized protein</fullName>
    </submittedName>
</protein>
<sequence length="140" mass="16068">MSSLWKHIAEYRDDIVLIKPVFDEIEPISSSDLKLSKHKKRLKYPLRIWLEEANFPVPNVSDEVNNVSLGLEREYETSNESKGAGQVDITLIAYARVMKKTVVTFEAPQPQKPGKKSNYKIPLICQEQDVNCIDFITMLD</sequence>
<name>X0TUA7_9ZZZZ</name>
<dbReference type="AlphaFoldDB" id="X0TUA7"/>
<organism evidence="1">
    <name type="scientific">marine sediment metagenome</name>
    <dbReference type="NCBI Taxonomy" id="412755"/>
    <lineage>
        <taxon>unclassified sequences</taxon>
        <taxon>metagenomes</taxon>
        <taxon>ecological metagenomes</taxon>
    </lineage>
</organism>
<feature type="non-terminal residue" evidence="1">
    <location>
        <position position="140"/>
    </location>
</feature>
<gene>
    <name evidence="1" type="ORF">S01H1_30324</name>
</gene>
<evidence type="ECO:0000313" key="1">
    <source>
        <dbReference type="EMBL" id="GAF96809.1"/>
    </source>
</evidence>
<comment type="caution">
    <text evidence="1">The sequence shown here is derived from an EMBL/GenBank/DDBJ whole genome shotgun (WGS) entry which is preliminary data.</text>
</comment>
<reference evidence="1" key="1">
    <citation type="journal article" date="2014" name="Front. Microbiol.">
        <title>High frequency of phylogenetically diverse reductive dehalogenase-homologous genes in deep subseafloor sedimentary metagenomes.</title>
        <authorList>
            <person name="Kawai M."/>
            <person name="Futagami T."/>
            <person name="Toyoda A."/>
            <person name="Takaki Y."/>
            <person name="Nishi S."/>
            <person name="Hori S."/>
            <person name="Arai W."/>
            <person name="Tsubouchi T."/>
            <person name="Morono Y."/>
            <person name="Uchiyama I."/>
            <person name="Ito T."/>
            <person name="Fujiyama A."/>
            <person name="Inagaki F."/>
            <person name="Takami H."/>
        </authorList>
    </citation>
    <scope>NUCLEOTIDE SEQUENCE</scope>
    <source>
        <strain evidence="1">Expedition CK06-06</strain>
    </source>
</reference>
<dbReference type="Pfam" id="PF14367">
    <property type="entry name" value="DUF4411"/>
    <property type="match status" value="1"/>
</dbReference>
<accession>X0TUA7</accession>
<proteinExistence type="predicted"/>
<dbReference type="EMBL" id="BARS01018653">
    <property type="protein sequence ID" value="GAF96809.1"/>
    <property type="molecule type" value="Genomic_DNA"/>
</dbReference>
<dbReference type="InterPro" id="IPR016541">
    <property type="entry name" value="UCP008505"/>
</dbReference>